<protein>
    <submittedName>
        <fullName evidence="1">Uncharacterized protein</fullName>
    </submittedName>
</protein>
<gene>
    <name evidence="1" type="ORF">RHMOL_Rhmol04G0096000</name>
</gene>
<proteinExistence type="predicted"/>
<organism evidence="1 2">
    <name type="scientific">Rhododendron molle</name>
    <name type="common">Chinese azalea</name>
    <name type="synonym">Azalea mollis</name>
    <dbReference type="NCBI Taxonomy" id="49168"/>
    <lineage>
        <taxon>Eukaryota</taxon>
        <taxon>Viridiplantae</taxon>
        <taxon>Streptophyta</taxon>
        <taxon>Embryophyta</taxon>
        <taxon>Tracheophyta</taxon>
        <taxon>Spermatophyta</taxon>
        <taxon>Magnoliopsida</taxon>
        <taxon>eudicotyledons</taxon>
        <taxon>Gunneridae</taxon>
        <taxon>Pentapetalae</taxon>
        <taxon>asterids</taxon>
        <taxon>Ericales</taxon>
        <taxon>Ericaceae</taxon>
        <taxon>Ericoideae</taxon>
        <taxon>Rhodoreae</taxon>
        <taxon>Rhododendron</taxon>
    </lineage>
</organism>
<sequence>MAPPIISTTHPSASKPFLAGLEVLSISPTQIRIRNIVISRCYDQTGATTNIVYAASTALPMAGPYTFSDTVNKLTVIGCDDSAQFWGYSQAGTLTTSCGSMCSNSTVEMIDEFDGNCTGIGCCQTDIPKGLKVYEVLLSSFQNHTQVWLFNKCGYAFMGEQDGFHFRSDLSNISDPNFMNQVPIVLNFAIGSQSCVEAQNLHICAC</sequence>
<comment type="caution">
    <text evidence="1">The sequence shown here is derived from an EMBL/GenBank/DDBJ whole genome shotgun (WGS) entry which is preliminary data.</text>
</comment>
<evidence type="ECO:0000313" key="1">
    <source>
        <dbReference type="EMBL" id="KAI8558465.1"/>
    </source>
</evidence>
<name>A0ACC0NZ09_RHOML</name>
<accession>A0ACC0NZ09</accession>
<reference evidence="1" key="1">
    <citation type="submission" date="2022-02" db="EMBL/GenBank/DDBJ databases">
        <title>Plant Genome Project.</title>
        <authorList>
            <person name="Zhang R.-G."/>
        </authorList>
    </citation>
    <scope>NUCLEOTIDE SEQUENCE</scope>
    <source>
        <strain evidence="1">AT1</strain>
    </source>
</reference>
<keyword evidence="2" id="KW-1185">Reference proteome</keyword>
<dbReference type="Proteomes" id="UP001062846">
    <property type="component" value="Chromosome 4"/>
</dbReference>
<dbReference type="EMBL" id="CM046391">
    <property type="protein sequence ID" value="KAI8558465.1"/>
    <property type="molecule type" value="Genomic_DNA"/>
</dbReference>
<evidence type="ECO:0000313" key="2">
    <source>
        <dbReference type="Proteomes" id="UP001062846"/>
    </source>
</evidence>